<gene>
    <name evidence="3" type="ORF">NCTC10476_03617</name>
</gene>
<dbReference type="RefSeq" id="WP_004720825.1">
    <property type="nucleotide sequence ID" value="NZ_CCYO01000001.1"/>
</dbReference>
<protein>
    <recommendedName>
        <fullName evidence="5">IncI1 plasmid conjugative transfer protein TraP</fullName>
    </recommendedName>
</protein>
<keyword evidence="2" id="KW-1133">Transmembrane helix</keyword>
<name>A0A0A8VBL3_YERRU</name>
<evidence type="ECO:0000256" key="1">
    <source>
        <dbReference type="SAM" id="MobiDB-lite"/>
    </source>
</evidence>
<feature type="region of interest" description="Disordered" evidence="1">
    <location>
        <begin position="169"/>
        <end position="192"/>
    </location>
</feature>
<keyword evidence="2" id="KW-0812">Transmembrane</keyword>
<reference evidence="3 4" key="1">
    <citation type="submission" date="2018-06" db="EMBL/GenBank/DDBJ databases">
        <authorList>
            <consortium name="Pathogen Informatics"/>
            <person name="Doyle S."/>
        </authorList>
    </citation>
    <scope>NUCLEOTIDE SEQUENCE [LARGE SCALE GENOMIC DNA]</scope>
    <source>
        <strain evidence="3 4">NCTC10476</strain>
    </source>
</reference>
<dbReference type="AlphaFoldDB" id="A0A0A8VBL3"/>
<evidence type="ECO:0008006" key="5">
    <source>
        <dbReference type="Google" id="ProtNLM"/>
    </source>
</evidence>
<proteinExistence type="predicted"/>
<keyword evidence="2" id="KW-0472">Membrane</keyword>
<keyword evidence="4" id="KW-1185">Reference proteome</keyword>
<dbReference type="EMBL" id="UHJG01000003">
    <property type="protein sequence ID" value="SUQ37488.1"/>
    <property type="molecule type" value="Genomic_DNA"/>
</dbReference>
<feature type="transmembrane region" description="Helical" evidence="2">
    <location>
        <begin position="46"/>
        <end position="69"/>
    </location>
</feature>
<sequence>MKEDYFDPDLAPDASLLPTDNTITTEEPEPSAPQVSDEKPKKRQFFGYDLSTLLVAGAALIALTVYAVWPDSPPSRAFIPDERAQQVSQPVTPASTSEPISLAHPLPISTPASPAFIATDSEEMKQYSAANREAITVLNGRTGNVEQRLAALEAQLHALTAKPVAQSPIPTTAGKVTPIKKTSRPPSTLSKTTGVTGWRVNTVYPGMAWITHNGSTWSVQAGDVLQGMTIRSIDTQRRVVVTDKGVIHQGG</sequence>
<organism evidence="3 4">
    <name type="scientific">Yersinia ruckeri</name>
    <dbReference type="NCBI Taxonomy" id="29486"/>
    <lineage>
        <taxon>Bacteria</taxon>
        <taxon>Pseudomonadati</taxon>
        <taxon>Pseudomonadota</taxon>
        <taxon>Gammaproteobacteria</taxon>
        <taxon>Enterobacterales</taxon>
        <taxon>Yersiniaceae</taxon>
        <taxon>Yersinia</taxon>
    </lineage>
</organism>
<dbReference type="Proteomes" id="UP000255169">
    <property type="component" value="Unassembled WGS sequence"/>
</dbReference>
<dbReference type="OrthoDB" id="6507272at2"/>
<evidence type="ECO:0000313" key="3">
    <source>
        <dbReference type="EMBL" id="SUQ37488.1"/>
    </source>
</evidence>
<feature type="region of interest" description="Disordered" evidence="1">
    <location>
        <begin position="1"/>
        <end position="40"/>
    </location>
</feature>
<evidence type="ECO:0000256" key="2">
    <source>
        <dbReference type="SAM" id="Phobius"/>
    </source>
</evidence>
<accession>A0A0A8VBL3</accession>
<evidence type="ECO:0000313" key="4">
    <source>
        <dbReference type="Proteomes" id="UP000255169"/>
    </source>
</evidence>